<dbReference type="GO" id="GO:0008270">
    <property type="term" value="F:zinc ion binding"/>
    <property type="evidence" value="ECO:0007669"/>
    <property type="project" value="UniProtKB-KW"/>
</dbReference>
<dbReference type="AlphaFoldDB" id="A0A1X2G3S2"/>
<reference evidence="8 9" key="1">
    <citation type="submission" date="2016-07" db="EMBL/GenBank/DDBJ databases">
        <title>Pervasive Adenine N6-methylation of Active Genes in Fungi.</title>
        <authorList>
            <consortium name="DOE Joint Genome Institute"/>
            <person name="Mondo S.J."/>
            <person name="Dannebaum R.O."/>
            <person name="Kuo R.C."/>
            <person name="Labutti K."/>
            <person name="Haridas S."/>
            <person name="Kuo A."/>
            <person name="Salamov A."/>
            <person name="Ahrendt S.R."/>
            <person name="Lipzen A."/>
            <person name="Sullivan W."/>
            <person name="Andreopoulos W.B."/>
            <person name="Clum A."/>
            <person name="Lindquist E."/>
            <person name="Daum C."/>
            <person name="Ramamoorthy G.K."/>
            <person name="Gryganskyi A."/>
            <person name="Culley D."/>
            <person name="Magnuson J.K."/>
            <person name="James T.Y."/>
            <person name="O'Malley M.A."/>
            <person name="Stajich J.E."/>
            <person name="Spatafora J.W."/>
            <person name="Visel A."/>
            <person name="Grigoriev I.V."/>
        </authorList>
    </citation>
    <scope>NUCLEOTIDE SEQUENCE [LARGE SCALE GENOMIC DNA]</scope>
    <source>
        <strain evidence="8 9">NRRL 3301</strain>
    </source>
</reference>
<evidence type="ECO:0000313" key="9">
    <source>
        <dbReference type="Proteomes" id="UP000242146"/>
    </source>
</evidence>
<dbReference type="GO" id="GO:0003677">
    <property type="term" value="F:DNA binding"/>
    <property type="evidence" value="ECO:0007669"/>
    <property type="project" value="InterPro"/>
</dbReference>
<dbReference type="PANTHER" id="PTHR10634:SF149">
    <property type="entry name" value="AN1-TYPE DOMAIN-CONTAINING PROTEIN-RELATED"/>
    <property type="match status" value="1"/>
</dbReference>
<dbReference type="Gene3D" id="1.20.5.4770">
    <property type="match status" value="1"/>
</dbReference>
<dbReference type="SUPFAM" id="SSF57716">
    <property type="entry name" value="Glucocorticoid receptor-like (DNA-binding domain)"/>
    <property type="match status" value="1"/>
</dbReference>
<evidence type="ECO:0000256" key="4">
    <source>
        <dbReference type="PROSITE-ProRule" id="PRU00449"/>
    </source>
</evidence>
<dbReference type="Pfam" id="PF01428">
    <property type="entry name" value="zf-AN1"/>
    <property type="match status" value="1"/>
</dbReference>
<sequence>MDDKNDTAAPSTPQLCKAGCGFFGSALFNGMCSKCYKENNKDADNAAQASSSENGTPPATVKPSEKEKQPADAASTPKKHPRPTSIIEELGLNTSSPLPTSLSLPSTIPNTPEAEASTPTSTGSSSADKPVQTNKGRCFKCRIKVPLAKQTINKCRCSYVFCDSHRFPDRHDCEVDYAKIGRDLLAKNNPKLHERPKGGRSFKRIDSL</sequence>
<dbReference type="InterPro" id="IPR000058">
    <property type="entry name" value="Znf_AN1"/>
</dbReference>
<dbReference type="PROSITE" id="PS51036">
    <property type="entry name" value="ZF_A20"/>
    <property type="match status" value="1"/>
</dbReference>
<dbReference type="Pfam" id="PF01754">
    <property type="entry name" value="zf-A20"/>
    <property type="match status" value="1"/>
</dbReference>
<dbReference type="OrthoDB" id="428577at2759"/>
<protein>
    <recommendedName>
        <fullName evidence="10">AN1-type domain-containing protein</fullName>
    </recommendedName>
</protein>
<feature type="domain" description="A20-type" evidence="6">
    <location>
        <begin position="10"/>
        <end position="44"/>
    </location>
</feature>
<accession>A0A1X2G3S2</accession>
<dbReference type="Proteomes" id="UP000242146">
    <property type="component" value="Unassembled WGS sequence"/>
</dbReference>
<keyword evidence="3" id="KW-0862">Zinc</keyword>
<dbReference type="SUPFAM" id="SSF118310">
    <property type="entry name" value="AN1-like Zinc finger"/>
    <property type="match status" value="1"/>
</dbReference>
<name>A0A1X2G3S2_9FUNG</name>
<evidence type="ECO:0000256" key="2">
    <source>
        <dbReference type="ARBA" id="ARBA00022771"/>
    </source>
</evidence>
<comment type="caution">
    <text evidence="8">The sequence shown here is derived from an EMBL/GenBank/DDBJ whole genome shotgun (WGS) entry which is preliminary data.</text>
</comment>
<proteinExistence type="predicted"/>
<dbReference type="STRING" id="101127.A0A1X2G3S2"/>
<organism evidence="8 9">
    <name type="scientific">Hesseltinella vesiculosa</name>
    <dbReference type="NCBI Taxonomy" id="101127"/>
    <lineage>
        <taxon>Eukaryota</taxon>
        <taxon>Fungi</taxon>
        <taxon>Fungi incertae sedis</taxon>
        <taxon>Mucoromycota</taxon>
        <taxon>Mucoromycotina</taxon>
        <taxon>Mucoromycetes</taxon>
        <taxon>Mucorales</taxon>
        <taxon>Cunninghamellaceae</taxon>
        <taxon>Hesseltinella</taxon>
    </lineage>
</organism>
<feature type="compositionally biased region" description="Polar residues" evidence="5">
    <location>
        <begin position="47"/>
        <end position="57"/>
    </location>
</feature>
<dbReference type="InterPro" id="IPR035896">
    <property type="entry name" value="AN1-like_Znf"/>
</dbReference>
<feature type="region of interest" description="Disordered" evidence="5">
    <location>
        <begin position="189"/>
        <end position="208"/>
    </location>
</feature>
<dbReference type="PROSITE" id="PS51039">
    <property type="entry name" value="ZF_AN1"/>
    <property type="match status" value="1"/>
</dbReference>
<feature type="region of interest" description="Disordered" evidence="5">
    <location>
        <begin position="42"/>
        <end position="133"/>
    </location>
</feature>
<evidence type="ECO:0000259" key="6">
    <source>
        <dbReference type="PROSITE" id="PS51036"/>
    </source>
</evidence>
<evidence type="ECO:0008006" key="10">
    <source>
        <dbReference type="Google" id="ProtNLM"/>
    </source>
</evidence>
<evidence type="ECO:0000256" key="3">
    <source>
        <dbReference type="ARBA" id="ARBA00022833"/>
    </source>
</evidence>
<gene>
    <name evidence="8" type="ORF">DM01DRAFT_1312606</name>
</gene>
<dbReference type="SMART" id="SM00154">
    <property type="entry name" value="ZnF_AN1"/>
    <property type="match status" value="1"/>
</dbReference>
<keyword evidence="2 4" id="KW-0863">Zinc-finger</keyword>
<evidence type="ECO:0000259" key="7">
    <source>
        <dbReference type="PROSITE" id="PS51039"/>
    </source>
</evidence>
<dbReference type="InterPro" id="IPR050652">
    <property type="entry name" value="AN1_A20_ZnFinger"/>
</dbReference>
<evidence type="ECO:0000256" key="1">
    <source>
        <dbReference type="ARBA" id="ARBA00022723"/>
    </source>
</evidence>
<feature type="compositionally biased region" description="Low complexity" evidence="5">
    <location>
        <begin position="92"/>
        <end position="126"/>
    </location>
</feature>
<keyword evidence="1" id="KW-0479">Metal-binding</keyword>
<feature type="domain" description="AN1-type" evidence="7">
    <location>
        <begin position="132"/>
        <end position="181"/>
    </location>
</feature>
<dbReference type="Gene3D" id="4.10.1110.10">
    <property type="entry name" value="AN1-like Zinc finger"/>
    <property type="match status" value="1"/>
</dbReference>
<dbReference type="PANTHER" id="PTHR10634">
    <property type="entry name" value="AN1-TYPE ZINC FINGER PROTEIN"/>
    <property type="match status" value="1"/>
</dbReference>
<evidence type="ECO:0000313" key="8">
    <source>
        <dbReference type="EMBL" id="ORX44065.1"/>
    </source>
</evidence>
<evidence type="ECO:0000256" key="5">
    <source>
        <dbReference type="SAM" id="MobiDB-lite"/>
    </source>
</evidence>
<dbReference type="InterPro" id="IPR002653">
    <property type="entry name" value="Znf_A20"/>
</dbReference>
<dbReference type="EMBL" id="MCGT01000050">
    <property type="protein sequence ID" value="ORX44065.1"/>
    <property type="molecule type" value="Genomic_DNA"/>
</dbReference>
<dbReference type="SMART" id="SM00259">
    <property type="entry name" value="ZnF_A20"/>
    <property type="match status" value="1"/>
</dbReference>
<keyword evidence="9" id="KW-1185">Reference proteome</keyword>